<protein>
    <recommendedName>
        <fullName evidence="4">Calpain catalytic domain-containing protein</fullName>
    </recommendedName>
</protein>
<dbReference type="Pfam" id="PF01067">
    <property type="entry name" value="Calpain_III"/>
    <property type="match status" value="1"/>
</dbReference>
<evidence type="ECO:0000313" key="5">
    <source>
        <dbReference type="EMBL" id="KAK2725535.1"/>
    </source>
</evidence>
<keyword evidence="6" id="KW-1185">Reference proteome</keyword>
<dbReference type="InterPro" id="IPR038765">
    <property type="entry name" value="Papain-like_cys_pep_sf"/>
</dbReference>
<dbReference type="SUPFAM" id="SSF49758">
    <property type="entry name" value="Calpain large subunit, middle domain (domain III)"/>
    <property type="match status" value="1"/>
</dbReference>
<evidence type="ECO:0000313" key="6">
    <source>
        <dbReference type="Proteomes" id="UP001187531"/>
    </source>
</evidence>
<dbReference type="Pfam" id="PF00648">
    <property type="entry name" value="Peptidase_C2"/>
    <property type="match status" value="1"/>
</dbReference>
<comment type="caution">
    <text evidence="3">Lacks conserved residue(s) required for the propagation of feature annotation.</text>
</comment>
<dbReference type="GO" id="GO:0006508">
    <property type="term" value="P:proteolysis"/>
    <property type="evidence" value="ECO:0007669"/>
    <property type="project" value="InterPro"/>
</dbReference>
<evidence type="ECO:0000256" key="2">
    <source>
        <dbReference type="PIRSR" id="PIRSR622684-1"/>
    </source>
</evidence>
<gene>
    <name evidence="5" type="ORF">QYM36_000138</name>
</gene>
<dbReference type="Gene3D" id="3.90.70.10">
    <property type="entry name" value="Cysteine proteinases"/>
    <property type="match status" value="1"/>
</dbReference>
<dbReference type="InterPro" id="IPR022683">
    <property type="entry name" value="Calpain_III"/>
</dbReference>
<dbReference type="InterPro" id="IPR022684">
    <property type="entry name" value="Calpain_cysteine_protease"/>
</dbReference>
<dbReference type="Gene3D" id="1.10.238.10">
    <property type="entry name" value="EF-hand"/>
    <property type="match status" value="1"/>
</dbReference>
<reference evidence="5" key="1">
    <citation type="submission" date="2023-07" db="EMBL/GenBank/DDBJ databases">
        <title>Chromosome-level genome assembly of Artemia franciscana.</title>
        <authorList>
            <person name="Jo E."/>
        </authorList>
    </citation>
    <scope>NUCLEOTIDE SEQUENCE</scope>
    <source>
        <tissue evidence="5">Whole body</tissue>
    </source>
</reference>
<dbReference type="SUPFAM" id="SSF54001">
    <property type="entry name" value="Cysteine proteinases"/>
    <property type="match status" value="1"/>
</dbReference>
<dbReference type="AlphaFoldDB" id="A0AA88LKP5"/>
<evidence type="ECO:0000256" key="3">
    <source>
        <dbReference type="PROSITE-ProRule" id="PRU00239"/>
    </source>
</evidence>
<dbReference type="EMBL" id="JAVRJZ010000002">
    <property type="protein sequence ID" value="KAK2725537.1"/>
    <property type="molecule type" value="Genomic_DNA"/>
</dbReference>
<dbReference type="Gene3D" id="2.60.120.380">
    <property type="match status" value="1"/>
</dbReference>
<dbReference type="InterPro" id="IPR022682">
    <property type="entry name" value="Calpain_domain_III"/>
</dbReference>
<dbReference type="PANTHER" id="PTHR10183:SF424">
    <property type="entry name" value="CALPAIN-B-LIKE PROTEIN"/>
    <property type="match status" value="1"/>
</dbReference>
<dbReference type="Proteomes" id="UP001187531">
    <property type="component" value="Unassembled WGS sequence"/>
</dbReference>
<dbReference type="EMBL" id="JAVRJZ010000002">
    <property type="protein sequence ID" value="KAK2725535.1"/>
    <property type="molecule type" value="Genomic_DNA"/>
</dbReference>
<accession>A0AA88LKP5</accession>
<dbReference type="InterPro" id="IPR001300">
    <property type="entry name" value="Peptidase_C2_calpain_cat"/>
</dbReference>
<proteinExistence type="inferred from homology"/>
<dbReference type="CDD" id="cd00044">
    <property type="entry name" value="CysPc"/>
    <property type="match status" value="1"/>
</dbReference>
<feature type="active site" evidence="2">
    <location>
        <position position="281"/>
    </location>
</feature>
<dbReference type="SUPFAM" id="SSF47473">
    <property type="entry name" value="EF-hand"/>
    <property type="match status" value="1"/>
</dbReference>
<feature type="domain" description="Calpain catalytic" evidence="4">
    <location>
        <begin position="67"/>
        <end position="364"/>
    </location>
</feature>
<evidence type="ECO:0000259" key="4">
    <source>
        <dbReference type="PROSITE" id="PS50203"/>
    </source>
</evidence>
<dbReference type="GO" id="GO:0005737">
    <property type="term" value="C:cytoplasm"/>
    <property type="evidence" value="ECO:0007669"/>
    <property type="project" value="TreeGrafter"/>
</dbReference>
<dbReference type="SMART" id="SM00230">
    <property type="entry name" value="CysPc"/>
    <property type="match status" value="1"/>
</dbReference>
<comment type="similarity">
    <text evidence="1">Belongs to the peptidase C2 family.</text>
</comment>
<name>A0AA88LKP5_ARTSF</name>
<evidence type="ECO:0000256" key="1">
    <source>
        <dbReference type="ARBA" id="ARBA00007623"/>
    </source>
</evidence>
<dbReference type="SMART" id="SM00720">
    <property type="entry name" value="calpain_III"/>
    <property type="match status" value="1"/>
</dbReference>
<dbReference type="PANTHER" id="PTHR10183">
    <property type="entry name" value="CALPAIN"/>
    <property type="match status" value="1"/>
</dbReference>
<organism evidence="5 6">
    <name type="scientific">Artemia franciscana</name>
    <name type="common">Brine shrimp</name>
    <name type="synonym">Artemia sanfranciscana</name>
    <dbReference type="NCBI Taxonomy" id="6661"/>
    <lineage>
        <taxon>Eukaryota</taxon>
        <taxon>Metazoa</taxon>
        <taxon>Ecdysozoa</taxon>
        <taxon>Arthropoda</taxon>
        <taxon>Crustacea</taxon>
        <taxon>Branchiopoda</taxon>
        <taxon>Anostraca</taxon>
        <taxon>Artemiidae</taxon>
        <taxon>Artemia</taxon>
    </lineage>
</organism>
<dbReference type="FunFam" id="3.90.70.10:FF:000114">
    <property type="entry name" value="Calpain a"/>
    <property type="match status" value="1"/>
</dbReference>
<dbReference type="GO" id="GO:0004198">
    <property type="term" value="F:calcium-dependent cysteine-type endopeptidase activity"/>
    <property type="evidence" value="ECO:0007669"/>
    <property type="project" value="InterPro"/>
</dbReference>
<dbReference type="InterPro" id="IPR011992">
    <property type="entry name" value="EF-hand-dom_pair"/>
</dbReference>
<dbReference type="PROSITE" id="PS50203">
    <property type="entry name" value="CALPAIN_CAT"/>
    <property type="match status" value="1"/>
</dbReference>
<feature type="active site" evidence="2">
    <location>
        <position position="305"/>
    </location>
</feature>
<sequence length="713" mass="82265">MKGNFNLDGYQPSSKLNNKKTKIIGEDSYSSISRVYNGVRRGSSKSRSFNSTGYSQIKHHCRERGILFDDKTFQPEEKPLGLSKKVKLGRIEWRRPYEITYKPKFISDGSTRFDVEQGEFGDPWLLAAVSYLTLTPRFLDRVVPPDQNFDYDYCGAFRFFFWRFGEWIEVVVDDKLPTMNGKLIFLHSRDLGEFWAALLEKAYAKLYGSYEALQAGFTTKALEDLTGGIVQSFSLAQQDIFLTHQVLNSAVPRSTLLVASIQLGRKNKRKLKLQNGLITQHTYSVTGLARIQTKFGETSLIRLKNPWGRGEWNGAWSERSEEWNLLSSRDKELLSIRVRNEGEFWMSFNDFTRHFTHLDLVHVGPDDWMNEPALHTKRPWRAVLARRRWRTGYNAGGGPQYKSTTAMNPQFHLHIPRGHVSKCHVVVSVMQEYSTVPTKKKNRTVLHPIGFALYEIPPTISRLTPVFINEHKPLDVTNHCIAREVVTFFTLPPGDYIIVPQTAHPNCDAKFLLRIFTDEQSIIWEVNDDNIVFWNTNEGYIEDACRHSTCRQIVSKYQPRYPTDVDALALKKILKGHWRDYLPGRPSFEICKNLIMLRDYTISGRLTILDVPGVLHLLELWKSAFLKFDRKRCGKTSSFNLRQILWESGATVSNKVLECLVLRFSKEAIISAETFIMAVVRLYLAHERYMNINGKTKGNILSLEEMILMTIYS</sequence>
<dbReference type="InterPro" id="IPR036213">
    <property type="entry name" value="Calpain_III_sf"/>
</dbReference>
<dbReference type="PRINTS" id="PR00704">
    <property type="entry name" value="CALPAIN"/>
</dbReference>
<comment type="caution">
    <text evidence="5">The sequence shown here is derived from an EMBL/GenBank/DDBJ whole genome shotgun (WGS) entry which is preliminary data.</text>
</comment>